<dbReference type="InterPro" id="IPR011335">
    <property type="entry name" value="Restrct_endonuc-II-like"/>
</dbReference>
<dbReference type="InterPro" id="IPR027417">
    <property type="entry name" value="P-loop_NTPase"/>
</dbReference>
<dbReference type="InterPro" id="IPR011604">
    <property type="entry name" value="PDDEXK-like_dom_sf"/>
</dbReference>
<dbReference type="OrthoDB" id="9762792at2"/>
<evidence type="ECO:0000313" key="3">
    <source>
        <dbReference type="Proteomes" id="UP000321954"/>
    </source>
</evidence>
<dbReference type="RefSeq" id="WP_146835422.1">
    <property type="nucleotide sequence ID" value="NZ_CP042476.1"/>
</dbReference>
<organism evidence="2 3">
    <name type="scientific">Antarcticibacterium arcticum</name>
    <dbReference type="NCBI Taxonomy" id="2585771"/>
    <lineage>
        <taxon>Bacteria</taxon>
        <taxon>Pseudomonadati</taxon>
        <taxon>Bacteroidota</taxon>
        <taxon>Flavobacteriia</taxon>
        <taxon>Flavobacteriales</taxon>
        <taxon>Flavobacteriaceae</taxon>
        <taxon>Antarcticibacterium</taxon>
    </lineage>
</organism>
<dbReference type="KEGG" id="anp:FK178_11970"/>
<evidence type="ECO:0000259" key="1">
    <source>
        <dbReference type="Pfam" id="PF12705"/>
    </source>
</evidence>
<name>A0A5B8YQW5_9FLAO</name>
<dbReference type="SUPFAM" id="SSF52540">
    <property type="entry name" value="P-loop containing nucleoside triphosphate hydrolases"/>
    <property type="match status" value="1"/>
</dbReference>
<dbReference type="SUPFAM" id="SSF52980">
    <property type="entry name" value="Restriction endonuclease-like"/>
    <property type="match status" value="1"/>
</dbReference>
<gene>
    <name evidence="2" type="ORF">FK178_11970</name>
</gene>
<dbReference type="EMBL" id="CP042476">
    <property type="protein sequence ID" value="QED38389.1"/>
    <property type="molecule type" value="Genomic_DNA"/>
</dbReference>
<evidence type="ECO:0000313" key="2">
    <source>
        <dbReference type="EMBL" id="QED38389.1"/>
    </source>
</evidence>
<feature type="domain" description="PD-(D/E)XK endonuclease-like" evidence="1">
    <location>
        <begin position="637"/>
        <end position="906"/>
    </location>
</feature>
<dbReference type="Gene3D" id="3.90.320.10">
    <property type="match status" value="1"/>
</dbReference>
<dbReference type="Pfam" id="PF12705">
    <property type="entry name" value="PDDEXK_1"/>
    <property type="match status" value="1"/>
</dbReference>
<dbReference type="InterPro" id="IPR038726">
    <property type="entry name" value="PDDEXK_AddAB-type"/>
</dbReference>
<keyword evidence="3" id="KW-1185">Reference proteome</keyword>
<accession>A0A5B8YQW5</accession>
<sequence length="918" mass="106013">MTSFLSSVIRDLKTQVPDLSALTFILPSKRAGSFLRMEISRQTENPVFSPSILSIEEFSEKISQLSTLDNTTTLFEFYSIYKETTPEDQIEDFENFTNWAQTLIHDFNEIDRYLIPADRIFSYLSEIQDINHWSLGPNKTDLVKNYLAFWKKLPEFYEILKTKLLQREIGYQGLVYKTAAEKIEEYARLHGKTYIFLGFNALNTAEQYMIQKMLEHGAKIYWDIDEVHFKDTHHDVSLFIREYAKNWPYYQTNTLNTISSNYNTAKNIEITGIAKSIGQAKYVAEILSKMTPAQMGSTALVLGDESLLMPVLTSLPENVPALNITMGYPLKFSQFSSLFDMLFQIFKTGETTFYYKDVISILSNSVIQKVTNNRSNSIILQIKEKNLLYLTHRQIAELFGDDSSSLIALLFPKEALDPPGTIIILKDLVTHLKSHFTPEKDPLNLEFLYHYHELINKLEQLVQEYPHIKSIASLYTFYKEINSTQAVDFQGKPFQGLQLMGMLESRVLDFETVILTSVDEGTLPAGKSNNSFIPYELKKSFGLPTYKEKDAVYTYHFYHLLQRAKNIYLLHNTDNESQMGGEKSRFLLQLEIEKQPHHNLTFKMVTPGVPPVTEELEEVEKTPEILNKIKHLAERGFSPSALTTYIRNPLDFYKQYILGIRDKDEVEETVAYNTLGTVVHDSLETFYSPLENQVLKQEHIADFKARVTGEVKLQFEKTYSKAPLSRGKNLLIFEVAKRYINNFLKMESREMENGNLIEIKQIETNLKIPLAISQLDFPVAIRGKVDRVDVVNGTLRIIDYKTGKVEQSQLEIIDWEELTTDYNKYAKPFQVLMYALMLLEDSPSKYPVEAGVISFKNLKSGFLKFGKKEQPRDKNKQCLVDEEILENFKVQLKNLIIEICDPKIPFLEKEIKTSYGNF</sequence>
<protein>
    <submittedName>
        <fullName evidence="2">PD-(D/E)XK nuclease family protein</fullName>
    </submittedName>
</protein>
<proteinExistence type="predicted"/>
<reference evidence="2 3" key="1">
    <citation type="submission" date="2019-08" db="EMBL/GenBank/DDBJ databases">
        <title>Antarcticibacterium arcticum sp. nov., a bacterium isolated from marine sediment of the Canadian Beaufort Sea.</title>
        <authorList>
            <person name="Lee Y.M."/>
            <person name="Baek K."/>
            <person name="Lee D.-H."/>
            <person name="Shin S.C."/>
            <person name="Jin Y.K."/>
            <person name="Park Y."/>
        </authorList>
    </citation>
    <scope>NUCLEOTIDE SEQUENCE [LARGE SCALE GENOMIC DNA]</scope>
    <source>
        <strain evidence="2 3">PAMC 28998</strain>
    </source>
</reference>
<dbReference type="Proteomes" id="UP000321954">
    <property type="component" value="Chromosome"/>
</dbReference>
<dbReference type="AlphaFoldDB" id="A0A5B8YQW5"/>